<comment type="subunit">
    <text evidence="2">Interacts transiently with the RNA polymerase catalytic core formed by RpoA, RpoB, RpoC and RpoZ (2 alpha, 1 beta, 1 beta' and 1 omega subunit) to form the RNA polymerase holoenzyme that can initiate transcription.</text>
</comment>
<sequence>MHGLTENFEAERPRLRAVAYRMLGSFSEADDAVQEAWLRASGAGLDGVANVPGWLTTIVGRVCLNVLRGRRARPEVRMPDPVVSLPSGPDPEQQALLSDRVGMALMVVLDSLGPDERLAFVLHDLFAVPFEEVGTLLDRNAAAARQLASRARRRVREQAPSPDPDPGRQREIVDAFFAAARDGDFDRLLEVLHPDAVLRADGGPGRPHFTALLRGARGIAEQATGFGRFAPYARPALVNGAAGLVMVAEGRTLTVMALTVRDGRIVAIDVLNDPKRLRTLPVPPLPPVPPPPASALPPVPPPPLVPTLPLVPPAPPLSPPPPAPPPAGTGR</sequence>
<feature type="domain" description="RNA polymerase sigma-70 region 2" evidence="7">
    <location>
        <begin position="8"/>
        <end position="71"/>
    </location>
</feature>
<comment type="caution">
    <text evidence="9">The sequence shown here is derived from an EMBL/GenBank/DDBJ whole genome shotgun (WGS) entry which is preliminary data.</text>
</comment>
<evidence type="ECO:0000313" key="9">
    <source>
        <dbReference type="EMBL" id="MFC7272430.1"/>
    </source>
</evidence>
<feature type="domain" description="RNA polymerase sigma factor 70 region 4 type 2" evidence="8">
    <location>
        <begin position="104"/>
        <end position="154"/>
    </location>
</feature>
<proteinExistence type="inferred from homology"/>
<dbReference type="InterPro" id="IPR052704">
    <property type="entry name" value="ECF_Sigma-70_Domain"/>
</dbReference>
<protein>
    <submittedName>
        <fullName evidence="9">Sigma-70 family RNA polymerase sigma factor</fullName>
    </submittedName>
</protein>
<keyword evidence="3" id="KW-0805">Transcription regulation</keyword>
<evidence type="ECO:0000256" key="6">
    <source>
        <dbReference type="SAM" id="MobiDB-lite"/>
    </source>
</evidence>
<evidence type="ECO:0000256" key="2">
    <source>
        <dbReference type="ARBA" id="ARBA00011344"/>
    </source>
</evidence>
<dbReference type="EMBL" id="JBHTBJ010000001">
    <property type="protein sequence ID" value="MFC7272430.1"/>
    <property type="molecule type" value="Genomic_DNA"/>
</dbReference>
<dbReference type="RefSeq" id="WP_378963819.1">
    <property type="nucleotide sequence ID" value="NZ_JBHTBJ010000001.1"/>
</dbReference>
<dbReference type="SUPFAM" id="SSF88946">
    <property type="entry name" value="Sigma2 domain of RNA polymerase sigma factors"/>
    <property type="match status" value="1"/>
</dbReference>
<dbReference type="Gene3D" id="1.10.1740.10">
    <property type="match status" value="1"/>
</dbReference>
<dbReference type="PANTHER" id="PTHR30173">
    <property type="entry name" value="SIGMA 19 FACTOR"/>
    <property type="match status" value="1"/>
</dbReference>
<dbReference type="InterPro" id="IPR007627">
    <property type="entry name" value="RNA_pol_sigma70_r2"/>
</dbReference>
<dbReference type="NCBIfam" id="TIGR02937">
    <property type="entry name" value="sigma70-ECF"/>
    <property type="match status" value="1"/>
</dbReference>
<dbReference type="InterPro" id="IPR036388">
    <property type="entry name" value="WH-like_DNA-bd_sf"/>
</dbReference>
<dbReference type="InterPro" id="IPR014284">
    <property type="entry name" value="RNA_pol_sigma-70_dom"/>
</dbReference>
<dbReference type="SUPFAM" id="SSF54427">
    <property type="entry name" value="NTF2-like"/>
    <property type="match status" value="1"/>
</dbReference>
<organism evidence="9 10">
    <name type="scientific">Paractinoplanes rhizophilus</name>
    <dbReference type="NCBI Taxonomy" id="1416877"/>
    <lineage>
        <taxon>Bacteria</taxon>
        <taxon>Bacillati</taxon>
        <taxon>Actinomycetota</taxon>
        <taxon>Actinomycetes</taxon>
        <taxon>Micromonosporales</taxon>
        <taxon>Micromonosporaceae</taxon>
        <taxon>Paractinoplanes</taxon>
    </lineage>
</organism>
<dbReference type="SUPFAM" id="SSF88659">
    <property type="entry name" value="Sigma3 and sigma4 domains of RNA polymerase sigma factors"/>
    <property type="match status" value="1"/>
</dbReference>
<evidence type="ECO:0000259" key="7">
    <source>
        <dbReference type="Pfam" id="PF04542"/>
    </source>
</evidence>
<keyword evidence="5" id="KW-0804">Transcription</keyword>
<comment type="similarity">
    <text evidence="1">Belongs to the sigma-70 factor family. ECF subfamily.</text>
</comment>
<keyword evidence="10" id="KW-1185">Reference proteome</keyword>
<evidence type="ECO:0000256" key="5">
    <source>
        <dbReference type="ARBA" id="ARBA00023163"/>
    </source>
</evidence>
<dbReference type="InterPro" id="IPR032710">
    <property type="entry name" value="NTF2-like_dom_sf"/>
</dbReference>
<dbReference type="Pfam" id="PF04542">
    <property type="entry name" value="Sigma70_r2"/>
    <property type="match status" value="1"/>
</dbReference>
<accession>A0ABW2HIV5</accession>
<evidence type="ECO:0000256" key="1">
    <source>
        <dbReference type="ARBA" id="ARBA00010641"/>
    </source>
</evidence>
<name>A0ABW2HIV5_9ACTN</name>
<dbReference type="Gene3D" id="3.10.450.50">
    <property type="match status" value="1"/>
</dbReference>
<keyword evidence="4" id="KW-0731">Sigma factor</keyword>
<dbReference type="InterPro" id="IPR013249">
    <property type="entry name" value="RNA_pol_sigma70_r4_t2"/>
</dbReference>
<feature type="region of interest" description="Disordered" evidence="6">
    <location>
        <begin position="282"/>
        <end position="331"/>
    </location>
</feature>
<gene>
    <name evidence="9" type="ORF">ACFQS1_00425</name>
</gene>
<evidence type="ECO:0000256" key="4">
    <source>
        <dbReference type="ARBA" id="ARBA00023082"/>
    </source>
</evidence>
<evidence type="ECO:0000313" key="10">
    <source>
        <dbReference type="Proteomes" id="UP001596548"/>
    </source>
</evidence>
<dbReference type="Proteomes" id="UP001596548">
    <property type="component" value="Unassembled WGS sequence"/>
</dbReference>
<dbReference type="InterPro" id="IPR013324">
    <property type="entry name" value="RNA_pol_sigma_r3/r4-like"/>
</dbReference>
<dbReference type="InterPro" id="IPR013325">
    <property type="entry name" value="RNA_pol_sigma_r2"/>
</dbReference>
<dbReference type="Pfam" id="PF08281">
    <property type="entry name" value="Sigma70_r4_2"/>
    <property type="match status" value="1"/>
</dbReference>
<dbReference type="PANTHER" id="PTHR30173:SF43">
    <property type="entry name" value="ECF RNA POLYMERASE SIGMA FACTOR SIGI-RELATED"/>
    <property type="match status" value="1"/>
</dbReference>
<reference evidence="10" key="1">
    <citation type="journal article" date="2019" name="Int. J. Syst. Evol. Microbiol.">
        <title>The Global Catalogue of Microorganisms (GCM) 10K type strain sequencing project: providing services to taxonomists for standard genome sequencing and annotation.</title>
        <authorList>
            <consortium name="The Broad Institute Genomics Platform"/>
            <consortium name="The Broad Institute Genome Sequencing Center for Infectious Disease"/>
            <person name="Wu L."/>
            <person name="Ma J."/>
        </authorList>
    </citation>
    <scope>NUCLEOTIDE SEQUENCE [LARGE SCALE GENOMIC DNA]</scope>
    <source>
        <strain evidence="10">XZYJT-10</strain>
    </source>
</reference>
<evidence type="ECO:0000256" key="3">
    <source>
        <dbReference type="ARBA" id="ARBA00023015"/>
    </source>
</evidence>
<evidence type="ECO:0000259" key="8">
    <source>
        <dbReference type="Pfam" id="PF08281"/>
    </source>
</evidence>
<dbReference type="Gene3D" id="1.10.10.10">
    <property type="entry name" value="Winged helix-like DNA-binding domain superfamily/Winged helix DNA-binding domain"/>
    <property type="match status" value="1"/>
</dbReference>